<comment type="caution">
    <text evidence="1">The sequence shown here is derived from an EMBL/GenBank/DDBJ whole genome shotgun (WGS) entry which is preliminary data.</text>
</comment>
<dbReference type="EMBL" id="JAGFMF010012196">
    <property type="protein sequence ID" value="KAG8505999.1"/>
    <property type="molecule type" value="Genomic_DNA"/>
</dbReference>
<feature type="non-terminal residue" evidence="1">
    <location>
        <position position="123"/>
    </location>
</feature>
<organism evidence="1 2">
    <name type="scientific">Galemys pyrenaicus</name>
    <name type="common">Iberian desman</name>
    <name type="synonym">Pyrenean desman</name>
    <dbReference type="NCBI Taxonomy" id="202257"/>
    <lineage>
        <taxon>Eukaryota</taxon>
        <taxon>Metazoa</taxon>
        <taxon>Chordata</taxon>
        <taxon>Craniata</taxon>
        <taxon>Vertebrata</taxon>
        <taxon>Euteleostomi</taxon>
        <taxon>Mammalia</taxon>
        <taxon>Eutheria</taxon>
        <taxon>Laurasiatheria</taxon>
        <taxon>Eulipotyphla</taxon>
        <taxon>Talpidae</taxon>
        <taxon>Galemys</taxon>
    </lineage>
</organism>
<feature type="non-terminal residue" evidence="1">
    <location>
        <position position="1"/>
    </location>
</feature>
<evidence type="ECO:0000313" key="1">
    <source>
        <dbReference type="EMBL" id="KAG8505999.1"/>
    </source>
</evidence>
<sequence length="123" mass="13794">KLQTLQWKIRCSACSSINPEDETAAKAMTKKNGREETGIHQRPATYPTLSSHSQLLCCSQSISKHCPQLTCATQEIHPRISQLLPQKRALIYTRIPSPGKRSSRVPKPLHPPKKVIISFINVQ</sequence>
<keyword evidence="2" id="KW-1185">Reference proteome</keyword>
<dbReference type="AlphaFoldDB" id="A0A8J6A6E4"/>
<name>A0A8J6A6E4_GALPY</name>
<gene>
    <name evidence="1" type="ORF">J0S82_015547</name>
</gene>
<proteinExistence type="predicted"/>
<reference evidence="1" key="1">
    <citation type="journal article" date="2021" name="Evol. Appl.">
        <title>The genome of the Pyrenean desman and the effects of bottlenecks and inbreeding on the genomic landscape of an endangered species.</title>
        <authorList>
            <person name="Escoda L."/>
            <person name="Castresana J."/>
        </authorList>
    </citation>
    <scope>NUCLEOTIDE SEQUENCE</scope>
    <source>
        <strain evidence="1">IBE-C5619</strain>
    </source>
</reference>
<accession>A0A8J6A6E4</accession>
<evidence type="ECO:0000313" key="2">
    <source>
        <dbReference type="Proteomes" id="UP000700334"/>
    </source>
</evidence>
<dbReference type="Proteomes" id="UP000700334">
    <property type="component" value="Unassembled WGS sequence"/>
</dbReference>
<protein>
    <submittedName>
        <fullName evidence="1">Uncharacterized protein</fullName>
    </submittedName>
</protein>